<dbReference type="EMBL" id="JAGRPV010000001">
    <property type="protein sequence ID" value="MDI4645954.1"/>
    <property type="molecule type" value="Genomic_DNA"/>
</dbReference>
<dbReference type="Pfam" id="PF03717">
    <property type="entry name" value="PBP_dimer"/>
    <property type="match status" value="1"/>
</dbReference>
<evidence type="ECO:0000313" key="8">
    <source>
        <dbReference type="EMBL" id="MDI4645954.1"/>
    </source>
</evidence>
<dbReference type="PANTHER" id="PTHR30627:SF25">
    <property type="entry name" value="PENICILLIN-BINDING PROTEIN 3"/>
    <property type="match status" value="1"/>
</dbReference>
<dbReference type="RefSeq" id="WP_282908850.1">
    <property type="nucleotide sequence ID" value="NZ_JAGRPV010000001.1"/>
</dbReference>
<dbReference type="InterPro" id="IPR007887">
    <property type="entry name" value="MecA_N"/>
</dbReference>
<accession>A0ABT6TJ32</accession>
<feature type="domain" description="Penicillin-binding protein transpeptidase" evidence="5">
    <location>
        <begin position="374"/>
        <end position="685"/>
    </location>
</feature>
<dbReference type="InterPro" id="IPR050515">
    <property type="entry name" value="Beta-lactam/transpept"/>
</dbReference>
<dbReference type="Gene3D" id="3.90.1310.10">
    <property type="entry name" value="Penicillin-binding protein 2a (Domain 2)"/>
    <property type="match status" value="1"/>
</dbReference>
<keyword evidence="3" id="KW-0472">Membrane</keyword>
<keyword evidence="9" id="KW-1185">Reference proteome</keyword>
<evidence type="ECO:0000256" key="1">
    <source>
        <dbReference type="ARBA" id="ARBA00004370"/>
    </source>
</evidence>
<sequence>MIIRKGAIAALLVLTVLSGCKGGANNLTPEPTPEPTAEDAIKVYLKDWQQLDYAGMYAMLTPDARSKQTAEQFAERYGKIYEGIKAAKLEVENISPAPAGSPSGSPASTASSGPVVQKFQYAVQMETVAGPVTFKHEGTARKTLDGEEEKWRIDWDSSMIFPEMKDGDKVRVQTLASERGEIVDRTGEGLAVNGTAPQLGIIPGQLGDDPAAVKAKVAAKLGIAVTDIDRKLGASWVKPGLFVPIGIVDESELDAFDGVPGVAFQQKKLREYPLGAAAAHLTGYVGEINAEQLERLKDKGYKTGDVIGKAGLEQVLEDKLRGTDGVVVAIEDAGGQRKAVLAEKPAEPGTSFQLTVDAGLQKTIYEEIKADASSAAAIEPRTGEVLALLSSPSYDPNAFARGLSAKQYAAWNDDPRHPFLNRFSKGYAPGSSFKLVTAAIGLDAGTLDPDKAVEISGLKWTKDGSWGSYYVKRVHAVNPVDLSKALTYSDNIYFAQAALALGKDKFAEDVAKFGIGEAIPIVYPLAKSQLSNKGLKNEIQLADSGYGQGEVTMTSLHVALAFSAIVNGGNIAYPRLTLEDDPDSPQLWKAAAMTPESAELLKKDLVQAVASPEGVGHGAYIQGAAIAGKTGTAELKATKGVKGEENGWFVGFDANDPKLLLAVMVEDVDGRGGSTYVTPKVKRIFQQAMKG</sequence>
<dbReference type="SUPFAM" id="SSF56519">
    <property type="entry name" value="Penicillin binding protein dimerisation domain"/>
    <property type="match status" value="1"/>
</dbReference>
<name>A0ABT6TJ32_9BACL</name>
<evidence type="ECO:0000256" key="2">
    <source>
        <dbReference type="ARBA" id="ARBA00007171"/>
    </source>
</evidence>
<comment type="subcellular location">
    <subcellularLocation>
        <location evidence="1">Membrane</location>
    </subcellularLocation>
</comment>
<dbReference type="Pfam" id="PF00905">
    <property type="entry name" value="Transpeptidase"/>
    <property type="match status" value="1"/>
</dbReference>
<dbReference type="InterPro" id="IPR012338">
    <property type="entry name" value="Beta-lactam/transpept-like"/>
</dbReference>
<proteinExistence type="inferred from homology"/>
<dbReference type="InterPro" id="IPR036138">
    <property type="entry name" value="PBP_dimer_sf"/>
</dbReference>
<dbReference type="InterPro" id="IPR032710">
    <property type="entry name" value="NTF2-like_dom_sf"/>
</dbReference>
<feature type="domain" description="NTF2-like N-terminal transpeptidase" evidence="7">
    <location>
        <begin position="36"/>
        <end position="168"/>
    </location>
</feature>
<feature type="signal peptide" evidence="4">
    <location>
        <begin position="1"/>
        <end position="24"/>
    </location>
</feature>
<evidence type="ECO:0000256" key="3">
    <source>
        <dbReference type="ARBA" id="ARBA00023136"/>
    </source>
</evidence>
<dbReference type="InterPro" id="IPR005311">
    <property type="entry name" value="PBP_dimer"/>
</dbReference>
<organism evidence="8 9">
    <name type="scientific">Cohnella hashimotonis</name>
    <dbReference type="NCBI Taxonomy" id="2826895"/>
    <lineage>
        <taxon>Bacteria</taxon>
        <taxon>Bacillati</taxon>
        <taxon>Bacillota</taxon>
        <taxon>Bacilli</taxon>
        <taxon>Bacillales</taxon>
        <taxon>Paenibacillaceae</taxon>
        <taxon>Cohnella</taxon>
    </lineage>
</organism>
<comment type="similarity">
    <text evidence="2">Belongs to the transpeptidase family.</text>
</comment>
<dbReference type="InterPro" id="IPR001460">
    <property type="entry name" value="PCN-bd_Tpept"/>
</dbReference>
<keyword evidence="4" id="KW-0732">Signal</keyword>
<comment type="caution">
    <text evidence="8">The sequence shown here is derived from an EMBL/GenBank/DDBJ whole genome shotgun (WGS) entry which is preliminary data.</text>
</comment>
<evidence type="ECO:0000313" key="9">
    <source>
        <dbReference type="Proteomes" id="UP001161691"/>
    </source>
</evidence>
<feature type="domain" description="Penicillin-binding protein dimerisation" evidence="6">
    <location>
        <begin position="176"/>
        <end position="338"/>
    </location>
</feature>
<dbReference type="PROSITE" id="PS51257">
    <property type="entry name" value="PROKAR_LIPOPROTEIN"/>
    <property type="match status" value="1"/>
</dbReference>
<dbReference type="SUPFAM" id="SSF56601">
    <property type="entry name" value="beta-lactamase/transpeptidase-like"/>
    <property type="match status" value="1"/>
</dbReference>
<evidence type="ECO:0000259" key="5">
    <source>
        <dbReference type="Pfam" id="PF00905"/>
    </source>
</evidence>
<dbReference type="Pfam" id="PF05223">
    <property type="entry name" value="MecA_N"/>
    <property type="match status" value="1"/>
</dbReference>
<dbReference type="Gene3D" id="3.10.450.100">
    <property type="entry name" value="NTF2-like, domain 1"/>
    <property type="match status" value="1"/>
</dbReference>
<gene>
    <name evidence="8" type="ORF">KB449_13340</name>
</gene>
<dbReference type="PANTHER" id="PTHR30627">
    <property type="entry name" value="PEPTIDOGLYCAN D,D-TRANSPEPTIDASE"/>
    <property type="match status" value="1"/>
</dbReference>
<protein>
    <submittedName>
        <fullName evidence="8">Penicillin-binding transpeptidase domain-containing protein</fullName>
    </submittedName>
</protein>
<reference evidence="8" key="1">
    <citation type="submission" date="2023-04" db="EMBL/GenBank/DDBJ databases">
        <title>Comparative genomic analysis of Cohnella hashimotonis sp. nov., isolated from the International Space Station.</title>
        <authorList>
            <person name="Venkateswaran K."/>
            <person name="Simpson A."/>
        </authorList>
    </citation>
    <scope>NUCLEOTIDE SEQUENCE</scope>
    <source>
        <strain evidence="8">F6_2S_P_1</strain>
    </source>
</reference>
<feature type="chain" id="PRO_5047020348" evidence="4">
    <location>
        <begin position="25"/>
        <end position="691"/>
    </location>
</feature>
<evidence type="ECO:0000259" key="6">
    <source>
        <dbReference type="Pfam" id="PF03717"/>
    </source>
</evidence>
<dbReference type="Gene3D" id="3.40.710.10">
    <property type="entry name" value="DD-peptidase/beta-lactamase superfamily"/>
    <property type="match status" value="1"/>
</dbReference>
<dbReference type="SUPFAM" id="SSF54427">
    <property type="entry name" value="NTF2-like"/>
    <property type="match status" value="1"/>
</dbReference>
<evidence type="ECO:0000259" key="7">
    <source>
        <dbReference type="Pfam" id="PF05223"/>
    </source>
</evidence>
<dbReference type="Proteomes" id="UP001161691">
    <property type="component" value="Unassembled WGS sequence"/>
</dbReference>
<dbReference type="Gene3D" id="3.30.1390.30">
    <property type="entry name" value="Penicillin-binding protein 2a, domain 3"/>
    <property type="match status" value="1"/>
</dbReference>
<evidence type="ECO:0000256" key="4">
    <source>
        <dbReference type="SAM" id="SignalP"/>
    </source>
</evidence>